<organism evidence="1 2">
    <name type="scientific">Oceanobacillus polygoni</name>
    <dbReference type="NCBI Taxonomy" id="1235259"/>
    <lineage>
        <taxon>Bacteria</taxon>
        <taxon>Bacillati</taxon>
        <taxon>Bacillota</taxon>
        <taxon>Bacilli</taxon>
        <taxon>Bacillales</taxon>
        <taxon>Bacillaceae</taxon>
        <taxon>Oceanobacillus</taxon>
    </lineage>
</organism>
<comment type="caution">
    <text evidence="1">The sequence shown here is derived from an EMBL/GenBank/DDBJ whole genome shotgun (WGS) entry which is preliminary data.</text>
</comment>
<gene>
    <name evidence="1" type="ORF">J2Z64_003420</name>
</gene>
<evidence type="ECO:0000313" key="2">
    <source>
        <dbReference type="Proteomes" id="UP001138793"/>
    </source>
</evidence>
<keyword evidence="2" id="KW-1185">Reference proteome</keyword>
<reference evidence="1" key="1">
    <citation type="submission" date="2021-03" db="EMBL/GenBank/DDBJ databases">
        <title>Genomic Encyclopedia of Type Strains, Phase IV (KMG-IV): sequencing the most valuable type-strain genomes for metagenomic binning, comparative biology and taxonomic classification.</title>
        <authorList>
            <person name="Goeker M."/>
        </authorList>
    </citation>
    <scope>NUCLEOTIDE SEQUENCE</scope>
    <source>
        <strain evidence="1">DSM 107338</strain>
    </source>
</reference>
<name>A0A9X1CCV2_9BACI</name>
<proteinExistence type="predicted"/>
<evidence type="ECO:0000313" key="1">
    <source>
        <dbReference type="EMBL" id="MBP2079149.1"/>
    </source>
</evidence>
<protein>
    <submittedName>
        <fullName evidence="1">EAL domain-containing protein (Putative c-di-GMP-specific phosphodiesterase class I)</fullName>
    </submittedName>
</protein>
<accession>A0A9X1CCV2</accession>
<sequence length="30" mass="3117">MREMGVDMGQGYAIGKPVGTLRKGAVPIPS</sequence>
<dbReference type="Proteomes" id="UP001138793">
    <property type="component" value="Unassembled WGS sequence"/>
</dbReference>
<dbReference type="EMBL" id="JAGGMB010000013">
    <property type="protein sequence ID" value="MBP2079149.1"/>
    <property type="molecule type" value="Genomic_DNA"/>
</dbReference>
<dbReference type="AlphaFoldDB" id="A0A9X1CCV2"/>